<organism evidence="1">
    <name type="scientific">uncultured bacterium</name>
    <name type="common">gcode 4</name>
    <dbReference type="NCBI Taxonomy" id="1234023"/>
    <lineage>
        <taxon>Bacteria</taxon>
        <taxon>environmental samples</taxon>
    </lineage>
</organism>
<name>K2BX77_9BACT</name>
<comment type="caution">
    <text evidence="1">The sequence shown here is derived from an EMBL/GenBank/DDBJ whole genome shotgun (WGS) entry which is preliminary data.</text>
</comment>
<dbReference type="AlphaFoldDB" id="K2BX77"/>
<evidence type="ECO:0000313" key="1">
    <source>
        <dbReference type="EMBL" id="EKD66809.1"/>
    </source>
</evidence>
<proteinExistence type="predicted"/>
<sequence>MTTKFRESFPDKVSVLAVIHADSLEQTITNVKIAVENNLHWVFLINHNISWFELVDIFEKTRGEFEKIWMWINLLWHNLYGTVNEVGFMQMRWCRVDWIWVDNPEIKWINPGYNNQDINKKRIDYLEWEWILFWWVAFKYQPPVENLEFACAQWRKYLDVTTTSGPGTWEAVDIEKLRKIREFSGDHPVWIASGTNDKNIIDSSEFADIFLVSTHLNKQWDFLNLDPEKVKRMNWVVEKLNGR</sequence>
<accession>K2BX77</accession>
<dbReference type="SUPFAM" id="SSF51366">
    <property type="entry name" value="Ribulose-phoshate binding barrel"/>
    <property type="match status" value="1"/>
</dbReference>
<dbReference type="EMBL" id="AMFJ01021595">
    <property type="protein sequence ID" value="EKD66809.1"/>
    <property type="molecule type" value="Genomic_DNA"/>
</dbReference>
<dbReference type="InterPro" id="IPR011060">
    <property type="entry name" value="RibuloseP-bd_barrel"/>
</dbReference>
<gene>
    <name evidence="1" type="ORF">ACD_49C00009G0034</name>
</gene>
<reference evidence="1" key="1">
    <citation type="journal article" date="2012" name="Science">
        <title>Fermentation, hydrogen, and sulfur metabolism in multiple uncultivated bacterial phyla.</title>
        <authorList>
            <person name="Wrighton K.C."/>
            <person name="Thomas B.C."/>
            <person name="Sharon I."/>
            <person name="Miller C.S."/>
            <person name="Castelle C.J."/>
            <person name="VerBerkmoes N.C."/>
            <person name="Wilkins M.J."/>
            <person name="Hettich R.L."/>
            <person name="Lipton M.S."/>
            <person name="Williams K.H."/>
            <person name="Long P.E."/>
            <person name="Banfield J.F."/>
        </authorList>
    </citation>
    <scope>NUCLEOTIDE SEQUENCE [LARGE SCALE GENOMIC DNA]</scope>
</reference>
<protein>
    <submittedName>
        <fullName evidence="1">Uncharacterized protein</fullName>
    </submittedName>
</protein>